<evidence type="ECO:0000313" key="2">
    <source>
        <dbReference type="Proteomes" id="UP000018620"/>
    </source>
</evidence>
<dbReference type="KEGG" id="vg:17776499"/>
<accession>V5KT10</accession>
<dbReference type="EMBL" id="KF550303">
    <property type="protein sequence ID" value="AGZ17723.1"/>
    <property type="molecule type" value="Genomic_DNA"/>
</dbReference>
<gene>
    <name evidence="1" type="ORF">4MG_249</name>
</gene>
<dbReference type="OrthoDB" id="26733at10239"/>
<organism evidence="1 2">
    <name type="scientific">Escherichia phage 4MG</name>
    <dbReference type="NCBI Taxonomy" id="1391428"/>
    <lineage>
        <taxon>Viruses</taxon>
        <taxon>Duplodnaviria</taxon>
        <taxon>Heunggongvirae</taxon>
        <taxon>Uroviricota</taxon>
        <taxon>Caudoviricetes</taxon>
        <taxon>Vequintavirinae</taxon>
        <taxon>Seunavirus</taxon>
        <taxon>Seunavirus 4MG</taxon>
    </lineage>
</organism>
<protein>
    <submittedName>
        <fullName evidence="1">Hyphothetical protein</fullName>
    </submittedName>
</protein>
<proteinExistence type="predicted"/>
<dbReference type="RefSeq" id="YP_008857465.1">
    <property type="nucleotide sequence ID" value="NC_022968.1"/>
</dbReference>
<evidence type="ECO:0000313" key="1">
    <source>
        <dbReference type="EMBL" id="AGZ17723.1"/>
    </source>
</evidence>
<reference evidence="1 2" key="1">
    <citation type="journal article" date="2014" name="Arch. Virol.">
        <title>Complete genome sequence of enterobacteria phage 4MG, a new member of the subgroup "PVP-SE1-like phage" of the "rV5-like viruses".</title>
        <authorList>
            <person name="Kim M."/>
            <person name="Heu S."/>
            <person name="Ryu S."/>
        </authorList>
    </citation>
    <scope>NUCLEOTIDE SEQUENCE [LARGE SCALE GENOMIC DNA]</scope>
</reference>
<name>V5KT10_9CAUD</name>
<dbReference type="Proteomes" id="UP000018620">
    <property type="component" value="Segment"/>
</dbReference>
<keyword evidence="2" id="KW-1185">Reference proteome</keyword>
<sequence>MGGKVKPLDFNRDVPRHRHRLSRRAWYVVFGAGRVHQTDKLLPKDLAERIHTLYNDIDPIDIEGVIESYLEQRRQTNVES</sequence>